<dbReference type="GO" id="GO:0007608">
    <property type="term" value="P:sensory perception of smell"/>
    <property type="evidence" value="ECO:0007669"/>
    <property type="project" value="TreeGrafter"/>
</dbReference>
<gene>
    <name evidence="2" type="ORF">RR48_07999</name>
</gene>
<proteinExistence type="predicted"/>
<dbReference type="CDD" id="cd23992">
    <property type="entry name" value="PBP_GOBP"/>
    <property type="match status" value="1"/>
</dbReference>
<dbReference type="GO" id="GO:0005549">
    <property type="term" value="F:odorant binding"/>
    <property type="evidence" value="ECO:0007669"/>
    <property type="project" value="InterPro"/>
</dbReference>
<dbReference type="SMART" id="SM00708">
    <property type="entry name" value="PhBP"/>
    <property type="match status" value="1"/>
</dbReference>
<protein>
    <submittedName>
        <fullName evidence="2">Pheromone-binding protein-related protein 1</fullName>
    </submittedName>
</protein>
<accession>A0A194R1L9</accession>
<dbReference type="AlphaFoldDB" id="A0A194R1L9"/>
<dbReference type="InterPro" id="IPR036728">
    <property type="entry name" value="PBP_GOBP_sf"/>
</dbReference>
<dbReference type="EMBL" id="KQ460870">
    <property type="protein sequence ID" value="KPJ11693.1"/>
    <property type="molecule type" value="Genomic_DNA"/>
</dbReference>
<organism evidence="2 3">
    <name type="scientific">Papilio machaon</name>
    <name type="common">Old World swallowtail butterfly</name>
    <dbReference type="NCBI Taxonomy" id="76193"/>
    <lineage>
        <taxon>Eukaryota</taxon>
        <taxon>Metazoa</taxon>
        <taxon>Ecdysozoa</taxon>
        <taxon>Arthropoda</taxon>
        <taxon>Hexapoda</taxon>
        <taxon>Insecta</taxon>
        <taxon>Pterygota</taxon>
        <taxon>Neoptera</taxon>
        <taxon>Endopterygota</taxon>
        <taxon>Lepidoptera</taxon>
        <taxon>Glossata</taxon>
        <taxon>Ditrysia</taxon>
        <taxon>Papilionoidea</taxon>
        <taxon>Papilionidae</taxon>
        <taxon>Papilioninae</taxon>
        <taxon>Papilio</taxon>
    </lineage>
</organism>
<dbReference type="PANTHER" id="PTHR11857">
    <property type="entry name" value="ODORANT BINDING PROTEIN-RELATED"/>
    <property type="match status" value="1"/>
</dbReference>
<dbReference type="GO" id="GO:0005615">
    <property type="term" value="C:extracellular space"/>
    <property type="evidence" value="ECO:0007669"/>
    <property type="project" value="TreeGrafter"/>
</dbReference>
<reference evidence="2 3" key="1">
    <citation type="journal article" date="2015" name="Nat. Commun.">
        <title>Outbred genome sequencing and CRISPR/Cas9 gene editing in butterflies.</title>
        <authorList>
            <person name="Li X."/>
            <person name="Fan D."/>
            <person name="Zhang W."/>
            <person name="Liu G."/>
            <person name="Zhang L."/>
            <person name="Zhao L."/>
            <person name="Fang X."/>
            <person name="Chen L."/>
            <person name="Dong Y."/>
            <person name="Chen Y."/>
            <person name="Ding Y."/>
            <person name="Zhao R."/>
            <person name="Feng M."/>
            <person name="Zhu Y."/>
            <person name="Feng Y."/>
            <person name="Jiang X."/>
            <person name="Zhu D."/>
            <person name="Xiang H."/>
            <person name="Feng X."/>
            <person name="Li S."/>
            <person name="Wang J."/>
            <person name="Zhang G."/>
            <person name="Kronforst M.R."/>
            <person name="Wang W."/>
        </authorList>
    </citation>
    <scope>NUCLEOTIDE SEQUENCE [LARGE SCALE GENOMIC DNA]</scope>
    <source>
        <strain evidence="2">Ya'a_city_454_Pm</strain>
        <tissue evidence="2">Whole body</tissue>
    </source>
</reference>
<evidence type="ECO:0000313" key="2">
    <source>
        <dbReference type="EMBL" id="KPJ11693.1"/>
    </source>
</evidence>
<evidence type="ECO:0000313" key="3">
    <source>
        <dbReference type="Proteomes" id="UP000053240"/>
    </source>
</evidence>
<dbReference type="InterPro" id="IPR006170">
    <property type="entry name" value="PBP/GOBP"/>
</dbReference>
<keyword evidence="3" id="KW-1185">Reference proteome</keyword>
<evidence type="ECO:0000256" key="1">
    <source>
        <dbReference type="ARBA" id="ARBA00022729"/>
    </source>
</evidence>
<sequence>MPIAYGLRPWALTTEPNRVFRFVFFPGVYEGILDQQKPQTVDKPSVQLPPLVLNTIKEAASTCLKETGASQEVSDNFLKLKFGTDPDSKNFLYCMGRKTNNADEDGHLNEALVTLFEGNEHKDEVAKVIEDCNKHQESNKIDTMHKAVECFYKNTPVHLSI</sequence>
<dbReference type="Pfam" id="PF01395">
    <property type="entry name" value="PBP_GOBP"/>
    <property type="match status" value="1"/>
</dbReference>
<dbReference type="SUPFAM" id="SSF47565">
    <property type="entry name" value="Insect pheromone/odorant-binding proteins"/>
    <property type="match status" value="1"/>
</dbReference>
<dbReference type="Gene3D" id="1.10.238.20">
    <property type="entry name" value="Pheromone/general odorant binding protein domain"/>
    <property type="match status" value="1"/>
</dbReference>
<name>A0A194R1L9_PAPMA</name>
<dbReference type="InParanoid" id="A0A194R1L9"/>
<dbReference type="Proteomes" id="UP000053240">
    <property type="component" value="Unassembled WGS sequence"/>
</dbReference>
<keyword evidence="1" id="KW-0732">Signal</keyword>